<evidence type="ECO:0000313" key="2">
    <source>
        <dbReference type="Proteomes" id="UP000050794"/>
    </source>
</evidence>
<organism evidence="2 3">
    <name type="scientific">Toxocara canis</name>
    <name type="common">Canine roundworm</name>
    <dbReference type="NCBI Taxonomy" id="6265"/>
    <lineage>
        <taxon>Eukaryota</taxon>
        <taxon>Metazoa</taxon>
        <taxon>Ecdysozoa</taxon>
        <taxon>Nematoda</taxon>
        <taxon>Chromadorea</taxon>
        <taxon>Rhabditida</taxon>
        <taxon>Spirurina</taxon>
        <taxon>Ascaridomorpha</taxon>
        <taxon>Ascaridoidea</taxon>
        <taxon>Toxocaridae</taxon>
        <taxon>Toxocara</taxon>
    </lineage>
</organism>
<evidence type="ECO:0000313" key="1">
    <source>
        <dbReference type="EMBL" id="VDM45467.1"/>
    </source>
</evidence>
<proteinExistence type="predicted"/>
<dbReference type="AlphaFoldDB" id="A0A183V076"/>
<name>A0A183V076_TOXCA</name>
<protein>
    <submittedName>
        <fullName evidence="3">Transposase</fullName>
    </submittedName>
</protein>
<gene>
    <name evidence="1" type="ORF">TCNE_LOCUS14146</name>
</gene>
<keyword evidence="2" id="KW-1185">Reference proteome</keyword>
<accession>A0A183V076</accession>
<dbReference type="Pfam" id="PF09742">
    <property type="entry name" value="Dymeclin"/>
    <property type="match status" value="1"/>
</dbReference>
<evidence type="ECO:0000313" key="3">
    <source>
        <dbReference type="WBParaSite" id="TCNE_0001414601-mRNA-1"/>
    </source>
</evidence>
<dbReference type="EMBL" id="UYWY01022090">
    <property type="protein sequence ID" value="VDM45467.1"/>
    <property type="molecule type" value="Genomic_DNA"/>
</dbReference>
<dbReference type="Proteomes" id="UP000050794">
    <property type="component" value="Unassembled WGS sequence"/>
</dbReference>
<reference evidence="1 2" key="2">
    <citation type="submission" date="2018-11" db="EMBL/GenBank/DDBJ databases">
        <authorList>
            <consortium name="Pathogen Informatics"/>
        </authorList>
    </citation>
    <scope>NUCLEOTIDE SEQUENCE [LARGE SCALE GENOMIC DNA]</scope>
</reference>
<reference evidence="3" key="1">
    <citation type="submission" date="2016-06" db="UniProtKB">
        <authorList>
            <consortium name="WormBaseParasite"/>
        </authorList>
    </citation>
    <scope>IDENTIFICATION</scope>
</reference>
<sequence>MGSVISADTVIDENVCLRRFTGLQPITDNDPFWNQLLSFNLKIDAYNRFDIHSLLRQNPISVFGINIGI</sequence>
<dbReference type="WBParaSite" id="TCNE_0001414601-mRNA-1">
    <property type="protein sequence ID" value="TCNE_0001414601-mRNA-1"/>
    <property type="gene ID" value="TCNE_0001414601"/>
</dbReference>